<organism evidence="2 3">
    <name type="scientific">Araneus ventricosus</name>
    <name type="common">Orbweaver spider</name>
    <name type="synonym">Epeira ventricosa</name>
    <dbReference type="NCBI Taxonomy" id="182803"/>
    <lineage>
        <taxon>Eukaryota</taxon>
        <taxon>Metazoa</taxon>
        <taxon>Ecdysozoa</taxon>
        <taxon>Arthropoda</taxon>
        <taxon>Chelicerata</taxon>
        <taxon>Arachnida</taxon>
        <taxon>Araneae</taxon>
        <taxon>Araneomorphae</taxon>
        <taxon>Entelegynae</taxon>
        <taxon>Araneoidea</taxon>
        <taxon>Araneidae</taxon>
        <taxon>Araneus</taxon>
    </lineage>
</organism>
<name>A0A4Y2IU70_ARAVE</name>
<comment type="caution">
    <text evidence="2">The sequence shown here is derived from an EMBL/GenBank/DDBJ whole genome shotgun (WGS) entry which is preliminary data.</text>
</comment>
<feature type="region of interest" description="Disordered" evidence="1">
    <location>
        <begin position="92"/>
        <end position="126"/>
    </location>
</feature>
<sequence>MPWCLVPPTKHLPRHMQLVVGDVRKGVGLLFVENFCTKPLQKKVLKVKVDVPELKVHNGEVMRAVQNLYPLEQSSTEEFPSKFNQNCRCENISPEQTPFEDAPVKSDGNDPSRHQVTHNNQIRKDS</sequence>
<evidence type="ECO:0000313" key="3">
    <source>
        <dbReference type="Proteomes" id="UP000499080"/>
    </source>
</evidence>
<dbReference type="EMBL" id="BGPR01002929">
    <property type="protein sequence ID" value="GBM81185.1"/>
    <property type="molecule type" value="Genomic_DNA"/>
</dbReference>
<reference evidence="2 3" key="1">
    <citation type="journal article" date="2019" name="Sci. Rep.">
        <title>Orb-weaving spider Araneus ventricosus genome elucidates the spidroin gene catalogue.</title>
        <authorList>
            <person name="Kono N."/>
            <person name="Nakamura H."/>
            <person name="Ohtoshi R."/>
            <person name="Moran D.A.P."/>
            <person name="Shinohara A."/>
            <person name="Yoshida Y."/>
            <person name="Fujiwara M."/>
            <person name="Mori M."/>
            <person name="Tomita M."/>
            <person name="Arakawa K."/>
        </authorList>
    </citation>
    <scope>NUCLEOTIDE SEQUENCE [LARGE SCALE GENOMIC DNA]</scope>
</reference>
<protein>
    <submittedName>
        <fullName evidence="2">Uncharacterized protein</fullName>
    </submittedName>
</protein>
<keyword evidence="3" id="KW-1185">Reference proteome</keyword>
<evidence type="ECO:0000313" key="2">
    <source>
        <dbReference type="EMBL" id="GBM81185.1"/>
    </source>
</evidence>
<dbReference type="Proteomes" id="UP000499080">
    <property type="component" value="Unassembled WGS sequence"/>
</dbReference>
<feature type="compositionally biased region" description="Basic and acidic residues" evidence="1">
    <location>
        <begin position="102"/>
        <end position="113"/>
    </location>
</feature>
<accession>A0A4Y2IU70</accession>
<gene>
    <name evidence="2" type="ORF">AVEN_35494_1</name>
</gene>
<proteinExistence type="predicted"/>
<dbReference type="AlphaFoldDB" id="A0A4Y2IU70"/>
<evidence type="ECO:0000256" key="1">
    <source>
        <dbReference type="SAM" id="MobiDB-lite"/>
    </source>
</evidence>